<evidence type="ECO:0000313" key="2">
    <source>
        <dbReference type="Proteomes" id="UP000324222"/>
    </source>
</evidence>
<gene>
    <name evidence="1" type="ORF">E2C01_072323</name>
</gene>
<dbReference type="EMBL" id="VSRR010046924">
    <property type="protein sequence ID" value="MPC77854.1"/>
    <property type="molecule type" value="Genomic_DNA"/>
</dbReference>
<keyword evidence="2" id="KW-1185">Reference proteome</keyword>
<comment type="caution">
    <text evidence="1">The sequence shown here is derived from an EMBL/GenBank/DDBJ whole genome shotgun (WGS) entry which is preliminary data.</text>
</comment>
<accession>A0A5B7IAW4</accession>
<sequence>MLPQLPQLPHRLPNTPHHSSSVSVEWHWIEAFSQNQKVPSTPLGTLVSHALSPSPNNQQQQQLVVVVVAGLASPY</sequence>
<organism evidence="1 2">
    <name type="scientific">Portunus trituberculatus</name>
    <name type="common">Swimming crab</name>
    <name type="synonym">Neptunus trituberculatus</name>
    <dbReference type="NCBI Taxonomy" id="210409"/>
    <lineage>
        <taxon>Eukaryota</taxon>
        <taxon>Metazoa</taxon>
        <taxon>Ecdysozoa</taxon>
        <taxon>Arthropoda</taxon>
        <taxon>Crustacea</taxon>
        <taxon>Multicrustacea</taxon>
        <taxon>Malacostraca</taxon>
        <taxon>Eumalacostraca</taxon>
        <taxon>Eucarida</taxon>
        <taxon>Decapoda</taxon>
        <taxon>Pleocyemata</taxon>
        <taxon>Brachyura</taxon>
        <taxon>Eubrachyura</taxon>
        <taxon>Portunoidea</taxon>
        <taxon>Portunidae</taxon>
        <taxon>Portuninae</taxon>
        <taxon>Portunus</taxon>
    </lineage>
</organism>
<dbReference type="AlphaFoldDB" id="A0A5B7IAW4"/>
<evidence type="ECO:0000313" key="1">
    <source>
        <dbReference type="EMBL" id="MPC77854.1"/>
    </source>
</evidence>
<reference evidence="1 2" key="1">
    <citation type="submission" date="2019-05" db="EMBL/GenBank/DDBJ databases">
        <title>Another draft genome of Portunus trituberculatus and its Hox gene families provides insights of decapod evolution.</title>
        <authorList>
            <person name="Jeong J.-H."/>
            <person name="Song I."/>
            <person name="Kim S."/>
            <person name="Choi T."/>
            <person name="Kim D."/>
            <person name="Ryu S."/>
            <person name="Kim W."/>
        </authorList>
    </citation>
    <scope>NUCLEOTIDE SEQUENCE [LARGE SCALE GENOMIC DNA]</scope>
    <source>
        <tissue evidence="1">Muscle</tissue>
    </source>
</reference>
<dbReference type="Proteomes" id="UP000324222">
    <property type="component" value="Unassembled WGS sequence"/>
</dbReference>
<proteinExistence type="predicted"/>
<protein>
    <submittedName>
        <fullName evidence="1">Uncharacterized protein</fullName>
    </submittedName>
</protein>
<name>A0A5B7IAW4_PORTR</name>